<dbReference type="AlphaFoldDB" id="A0A8J7DUZ9"/>
<feature type="transmembrane region" description="Helical" evidence="2">
    <location>
        <begin position="55"/>
        <end position="71"/>
    </location>
</feature>
<keyword evidence="2" id="KW-0472">Membrane</keyword>
<gene>
    <name evidence="3" type="ORF">IQ249_05520</name>
</gene>
<reference evidence="3" key="1">
    <citation type="submission" date="2020-10" db="EMBL/GenBank/DDBJ databases">
        <authorList>
            <person name="Castelo-Branco R."/>
            <person name="Eusebio N."/>
            <person name="Adriana R."/>
            <person name="Vieira A."/>
            <person name="Brugerolle De Fraissinette N."/>
            <person name="Rezende De Castro R."/>
            <person name="Schneider M.P."/>
            <person name="Vasconcelos V."/>
            <person name="Leao P.N."/>
        </authorList>
    </citation>
    <scope>NUCLEOTIDE SEQUENCE</scope>
    <source>
        <strain evidence="3">LEGE 07157</strain>
    </source>
</reference>
<accession>A0A8J7DUZ9</accession>
<dbReference type="InterPro" id="IPR047709">
    <property type="entry name" value="HpsJ-like"/>
</dbReference>
<organism evidence="3 4">
    <name type="scientific">Lusitaniella coriacea LEGE 07157</name>
    <dbReference type="NCBI Taxonomy" id="945747"/>
    <lineage>
        <taxon>Bacteria</taxon>
        <taxon>Bacillati</taxon>
        <taxon>Cyanobacteriota</taxon>
        <taxon>Cyanophyceae</taxon>
        <taxon>Spirulinales</taxon>
        <taxon>Lusitaniellaceae</taxon>
        <taxon>Lusitaniella</taxon>
    </lineage>
</organism>
<proteinExistence type="predicted"/>
<protein>
    <submittedName>
        <fullName evidence="3">Uncharacterized protein</fullName>
    </submittedName>
</protein>
<dbReference type="RefSeq" id="WP_194028448.1">
    <property type="nucleotide sequence ID" value="NZ_JADEWZ010000006.1"/>
</dbReference>
<feature type="transmembrane region" description="Helical" evidence="2">
    <location>
        <begin position="228"/>
        <end position="247"/>
    </location>
</feature>
<evidence type="ECO:0000313" key="3">
    <source>
        <dbReference type="EMBL" id="MBE9115355.1"/>
    </source>
</evidence>
<keyword evidence="4" id="KW-1185">Reference proteome</keyword>
<feature type="transmembrane region" description="Helical" evidence="2">
    <location>
        <begin position="91"/>
        <end position="111"/>
    </location>
</feature>
<name>A0A8J7DUZ9_9CYAN</name>
<keyword evidence="1" id="KW-0175">Coiled coil</keyword>
<keyword evidence="2" id="KW-1133">Transmembrane helix</keyword>
<dbReference type="EMBL" id="JADEWZ010000006">
    <property type="protein sequence ID" value="MBE9115355.1"/>
    <property type="molecule type" value="Genomic_DNA"/>
</dbReference>
<keyword evidence="2" id="KW-0812">Transmembrane</keyword>
<comment type="caution">
    <text evidence="3">The sequence shown here is derived from an EMBL/GenBank/DDBJ whole genome shotgun (WGS) entry which is preliminary data.</text>
</comment>
<feature type="transmembrane region" description="Helical" evidence="2">
    <location>
        <begin position="12"/>
        <end position="34"/>
    </location>
</feature>
<dbReference type="Proteomes" id="UP000654482">
    <property type="component" value="Unassembled WGS sequence"/>
</dbReference>
<evidence type="ECO:0000256" key="2">
    <source>
        <dbReference type="SAM" id="Phobius"/>
    </source>
</evidence>
<evidence type="ECO:0000256" key="1">
    <source>
        <dbReference type="SAM" id="Coils"/>
    </source>
</evidence>
<sequence length="261" mass="28919">MNNSVLSSFTALALKVVAVVLLVSSLLDYIMLAIPFKPLDSAWQISFTSQLVDRGIVPMVGIALLAIAYWIGEMSDIGVGARNPFTQLRFWAFTLASLLGLLFLLLIPLHVSNLSQANAQQLKQIDEQASVAENQIEQRTEQINALLQDEQRLQELDEAIERGEAQGQKLSPEQLQQLQEIRNQVNVIKSDPTRLEEEINRIRTQVGSRRTELEQQARTNAVKNGVRIGISSLLLSLGYIAIGWMGFKTLGASAGGGRRRK</sequence>
<dbReference type="NCBIfam" id="NF038305">
    <property type="entry name" value="HpsJ_fam"/>
    <property type="match status" value="1"/>
</dbReference>
<evidence type="ECO:0000313" key="4">
    <source>
        <dbReference type="Proteomes" id="UP000654482"/>
    </source>
</evidence>
<feature type="coiled-coil region" evidence="1">
    <location>
        <begin position="122"/>
        <end position="166"/>
    </location>
</feature>